<dbReference type="SUPFAM" id="SSF56300">
    <property type="entry name" value="Metallo-dependent phosphatases"/>
    <property type="match status" value="1"/>
</dbReference>
<evidence type="ECO:0000313" key="2">
    <source>
        <dbReference type="EMBL" id="GAB0136882.1"/>
    </source>
</evidence>
<gene>
    <name evidence="2" type="primary">g5169</name>
    <name evidence="2" type="ORF">EsDP_00005169</name>
</gene>
<comment type="caution">
    <text evidence="2">The sequence shown here is derived from an EMBL/GenBank/DDBJ whole genome shotgun (WGS) entry which is preliminary data.</text>
</comment>
<evidence type="ECO:0000313" key="3">
    <source>
        <dbReference type="Proteomes" id="UP001562357"/>
    </source>
</evidence>
<feature type="domain" description="Calcineurin-like phosphoesterase" evidence="1">
    <location>
        <begin position="105"/>
        <end position="280"/>
    </location>
</feature>
<proteinExistence type="predicted"/>
<dbReference type="Pfam" id="PF00149">
    <property type="entry name" value="Metallophos"/>
    <property type="match status" value="1"/>
</dbReference>
<evidence type="ECO:0000259" key="1">
    <source>
        <dbReference type="Pfam" id="PF00149"/>
    </source>
</evidence>
<dbReference type="InterPro" id="IPR004843">
    <property type="entry name" value="Calcineurin-like_PHP"/>
</dbReference>
<dbReference type="InterPro" id="IPR051693">
    <property type="entry name" value="UPF0046_metallophosphoest"/>
</dbReference>
<dbReference type="InterPro" id="IPR029052">
    <property type="entry name" value="Metallo-depent_PP-like"/>
</dbReference>
<accession>A0ABQ0CU96</accession>
<reference evidence="3" key="1">
    <citation type="submission" date="2024-06" db="EMBL/GenBank/DDBJ databases">
        <title>Draft Genome Sequences of Epichloe bromicola Strains Isolated from Elymus ciliaris.</title>
        <authorList>
            <consortium name="Epichloe bromicola genome sequencing consortium"/>
            <person name="Miura A."/>
            <person name="Imano S."/>
            <person name="Ashida A."/>
            <person name="Sato I."/>
            <person name="Chiba S."/>
            <person name="Tanaka A."/>
            <person name="Camagna M."/>
            <person name="Takemoto D."/>
        </authorList>
    </citation>
    <scope>NUCLEOTIDE SEQUENCE [LARGE SCALE GENOMIC DNA]</scope>
    <source>
        <strain evidence="3">DP</strain>
    </source>
</reference>
<dbReference type="EMBL" id="BAAFGZ010000229">
    <property type="protein sequence ID" value="GAB0136882.1"/>
    <property type="molecule type" value="Genomic_DNA"/>
</dbReference>
<name>A0ABQ0CU96_9HYPO</name>
<dbReference type="Proteomes" id="UP001562357">
    <property type="component" value="Unassembled WGS sequence"/>
</dbReference>
<protein>
    <recommendedName>
        <fullName evidence="1">Calcineurin-like phosphoesterase domain-containing protein</fullName>
    </recommendedName>
</protein>
<dbReference type="PANTHER" id="PTHR12905:SF18">
    <property type="entry name" value="ESTER HYDROLASE, PUTATIVE (AFU_ORTHOLOGUE AFUA_4G03130)-RELATED"/>
    <property type="match status" value="1"/>
</dbReference>
<dbReference type="Gene3D" id="3.60.21.10">
    <property type="match status" value="1"/>
</dbReference>
<dbReference type="CDD" id="cd07379">
    <property type="entry name" value="MPP_239FB"/>
    <property type="match status" value="1"/>
</dbReference>
<organism evidence="2 3">
    <name type="scientific">Epichloe bromicola</name>
    <dbReference type="NCBI Taxonomy" id="79588"/>
    <lineage>
        <taxon>Eukaryota</taxon>
        <taxon>Fungi</taxon>
        <taxon>Dikarya</taxon>
        <taxon>Ascomycota</taxon>
        <taxon>Pezizomycotina</taxon>
        <taxon>Sordariomycetes</taxon>
        <taxon>Hypocreomycetidae</taxon>
        <taxon>Hypocreales</taxon>
        <taxon>Clavicipitaceae</taxon>
        <taxon>Epichloe</taxon>
    </lineage>
</organism>
<keyword evidence="3" id="KW-1185">Reference proteome</keyword>
<dbReference type="PANTHER" id="PTHR12905">
    <property type="entry name" value="METALLOPHOSPHOESTERASE"/>
    <property type="match status" value="1"/>
</dbReference>
<sequence>MWSVPSIHTVGQGPPNEAHSHNSSSRAALVAATHHDPTIHASSVAFTMGLLIWLGLRRQSQWEKLTMLDQLLLSPLTYFTANFYHVVLFLRGTPFRPPRHKAALRVVCISDTHDQIVDVPPGDMLIHAGDLTNDGTAADIQKQLDWLKALPHPVKVVIAGNHDSYFDIRSRCDHDRRRGARLNLDGITYLQGESSVQNIKGREISIFGAPDIPECGPKNFAFQYSPTRSPWLSKVPPQTDILVTHGPPKHHLDIDLGCPHLLREVWRVKPRLHVFGHCHCAYGKESVYFDDLQMAYERLMSRPRRGLLWDLVPNHSWGDMLAVVFHGIHSVLWKWLMGGPGSNQGSLMVNASQMYGNSGKAVSRAIVVDL</sequence>